<dbReference type="Proteomes" id="UP000015106">
    <property type="component" value="Chromosome 1"/>
</dbReference>
<reference evidence="3" key="1">
    <citation type="journal article" date="2013" name="Nature">
        <title>Draft genome of the wheat A-genome progenitor Triticum urartu.</title>
        <authorList>
            <person name="Ling H.Q."/>
            <person name="Zhao S."/>
            <person name="Liu D."/>
            <person name="Wang J."/>
            <person name="Sun H."/>
            <person name="Zhang C."/>
            <person name="Fan H."/>
            <person name="Li D."/>
            <person name="Dong L."/>
            <person name="Tao Y."/>
            <person name="Gao C."/>
            <person name="Wu H."/>
            <person name="Li Y."/>
            <person name="Cui Y."/>
            <person name="Guo X."/>
            <person name="Zheng S."/>
            <person name="Wang B."/>
            <person name="Yu K."/>
            <person name="Liang Q."/>
            <person name="Yang W."/>
            <person name="Lou X."/>
            <person name="Chen J."/>
            <person name="Feng M."/>
            <person name="Jian J."/>
            <person name="Zhang X."/>
            <person name="Luo G."/>
            <person name="Jiang Y."/>
            <person name="Liu J."/>
            <person name="Wang Z."/>
            <person name="Sha Y."/>
            <person name="Zhang B."/>
            <person name="Wu H."/>
            <person name="Tang D."/>
            <person name="Shen Q."/>
            <person name="Xue P."/>
            <person name="Zou S."/>
            <person name="Wang X."/>
            <person name="Liu X."/>
            <person name="Wang F."/>
            <person name="Yang Y."/>
            <person name="An X."/>
            <person name="Dong Z."/>
            <person name="Zhang K."/>
            <person name="Zhang X."/>
            <person name="Luo M.C."/>
            <person name="Dvorak J."/>
            <person name="Tong Y."/>
            <person name="Wang J."/>
            <person name="Yang H."/>
            <person name="Li Z."/>
            <person name="Wang D."/>
            <person name="Zhang A."/>
            <person name="Wang J."/>
        </authorList>
    </citation>
    <scope>NUCLEOTIDE SEQUENCE</scope>
    <source>
        <strain evidence="3">cv. G1812</strain>
    </source>
</reference>
<keyword evidence="3" id="KW-1185">Reference proteome</keyword>
<evidence type="ECO:0000313" key="3">
    <source>
        <dbReference type="Proteomes" id="UP000015106"/>
    </source>
</evidence>
<sequence>AYKYAVSPNPSRHEQITSAHAHAHRRSFAAAAAGDSIPSAAYTVDGRAGLRNHALLVPVRGEGRIGFWAAITRLLASDRLLPLRPRRLHHHHVHRRATVPPPRKLKPTRRPPSTLQ</sequence>
<accession>A0A8R7K3C1</accession>
<name>A0A8R7K3C1_TRIUA</name>
<dbReference type="EnsemblPlants" id="TuG1812G0100003707.01.T01">
    <property type="protein sequence ID" value="TuG1812G0100003707.01.T01.cds354939"/>
    <property type="gene ID" value="TuG1812G0100003707.01"/>
</dbReference>
<feature type="region of interest" description="Disordered" evidence="1">
    <location>
        <begin position="84"/>
        <end position="116"/>
    </location>
</feature>
<dbReference type="AlphaFoldDB" id="A0A8R7K3C1"/>
<reference evidence="2" key="3">
    <citation type="submission" date="2022-06" db="UniProtKB">
        <authorList>
            <consortium name="EnsemblPlants"/>
        </authorList>
    </citation>
    <scope>IDENTIFICATION</scope>
</reference>
<organism evidence="2 3">
    <name type="scientific">Triticum urartu</name>
    <name type="common">Red wild einkorn</name>
    <name type="synonym">Crithodium urartu</name>
    <dbReference type="NCBI Taxonomy" id="4572"/>
    <lineage>
        <taxon>Eukaryota</taxon>
        <taxon>Viridiplantae</taxon>
        <taxon>Streptophyta</taxon>
        <taxon>Embryophyta</taxon>
        <taxon>Tracheophyta</taxon>
        <taxon>Spermatophyta</taxon>
        <taxon>Magnoliopsida</taxon>
        <taxon>Liliopsida</taxon>
        <taxon>Poales</taxon>
        <taxon>Poaceae</taxon>
        <taxon>BOP clade</taxon>
        <taxon>Pooideae</taxon>
        <taxon>Triticodae</taxon>
        <taxon>Triticeae</taxon>
        <taxon>Triticinae</taxon>
        <taxon>Triticum</taxon>
    </lineage>
</organism>
<protein>
    <submittedName>
        <fullName evidence="2">Uncharacterized protein</fullName>
    </submittedName>
</protein>
<dbReference type="Gramene" id="TuG1812G0100003707.01.T01">
    <property type="protein sequence ID" value="TuG1812G0100003707.01.T01.cds354939"/>
    <property type="gene ID" value="TuG1812G0100003707.01"/>
</dbReference>
<feature type="region of interest" description="Disordered" evidence="1">
    <location>
        <begin position="1"/>
        <end position="23"/>
    </location>
</feature>
<feature type="compositionally biased region" description="Basic residues" evidence="1">
    <location>
        <begin position="84"/>
        <end position="109"/>
    </location>
</feature>
<proteinExistence type="predicted"/>
<evidence type="ECO:0000313" key="2">
    <source>
        <dbReference type="EnsemblPlants" id="TuG1812G0100003707.01.T01.cds354939"/>
    </source>
</evidence>
<reference evidence="2" key="2">
    <citation type="submission" date="2018-03" db="EMBL/GenBank/DDBJ databases">
        <title>The Triticum urartu genome reveals the dynamic nature of wheat genome evolution.</title>
        <authorList>
            <person name="Ling H."/>
            <person name="Ma B."/>
            <person name="Shi X."/>
            <person name="Liu H."/>
            <person name="Dong L."/>
            <person name="Sun H."/>
            <person name="Cao Y."/>
            <person name="Gao Q."/>
            <person name="Zheng S."/>
            <person name="Li Y."/>
            <person name="Yu Y."/>
            <person name="Du H."/>
            <person name="Qi M."/>
            <person name="Li Y."/>
            <person name="Yu H."/>
            <person name="Cui Y."/>
            <person name="Wang N."/>
            <person name="Chen C."/>
            <person name="Wu H."/>
            <person name="Zhao Y."/>
            <person name="Zhang J."/>
            <person name="Li Y."/>
            <person name="Zhou W."/>
            <person name="Zhang B."/>
            <person name="Hu W."/>
            <person name="Eijk M."/>
            <person name="Tang J."/>
            <person name="Witsenboer H."/>
            <person name="Zhao S."/>
            <person name="Li Z."/>
            <person name="Zhang A."/>
            <person name="Wang D."/>
            <person name="Liang C."/>
        </authorList>
    </citation>
    <scope>NUCLEOTIDE SEQUENCE [LARGE SCALE GENOMIC DNA]</scope>
    <source>
        <strain evidence="2">cv. G1812</strain>
    </source>
</reference>
<evidence type="ECO:0000256" key="1">
    <source>
        <dbReference type="SAM" id="MobiDB-lite"/>
    </source>
</evidence>